<dbReference type="SUPFAM" id="SSF53474">
    <property type="entry name" value="alpha/beta-Hydrolases"/>
    <property type="match status" value="1"/>
</dbReference>
<gene>
    <name evidence="2" type="ORF">ACHFJ0_00235</name>
</gene>
<accession>A0ABW7LE53</accession>
<dbReference type="InterPro" id="IPR029058">
    <property type="entry name" value="AB_hydrolase_fold"/>
</dbReference>
<keyword evidence="3" id="KW-1185">Reference proteome</keyword>
<dbReference type="RefSeq" id="WP_395130965.1">
    <property type="nucleotide sequence ID" value="NZ_JBIMPR010000001.1"/>
</dbReference>
<feature type="region of interest" description="Disordered" evidence="1">
    <location>
        <begin position="316"/>
        <end position="375"/>
    </location>
</feature>
<sequence>MRIRFEAQDDRGDAVLEEELAEAPTQNRAPQWLVDFRQSSGRGFYQSLGDHAIVLAERGSDHLVVSFDNLSSARDQAMDRDPWGYGFVARNGWSQLGVLAFRPSWFRDEALFAEMRRLAEAGLFRRFKRVVLTGTSMGGYAACAFASLVPGCDVIAFSPQSTLSKSLVPWEPRFSSGRKADWSGDFVDAAEECRAARRVWLVYDPLFEADRRHVDRFRGENVVPLPARYAGHKSAMFLRKAGILSTVMRQAVTDELTPARFFHTLRQGRALPWFINGLANRIIEKKRTSLIPQLLAVLEGPGSDMLARSIRQRAAHDGLLPLQPRKRGQGQGKGQNPRQGVNALPKPKDQIRLPPAAAEAAPAPAVPNEPGEPPIWKAFRLQETLGIPADLPWQPAARGGL</sequence>
<dbReference type="EMBL" id="JBIMPR010000001">
    <property type="protein sequence ID" value="MFH5772641.1"/>
    <property type="molecule type" value="Genomic_DNA"/>
</dbReference>
<evidence type="ECO:0000256" key="1">
    <source>
        <dbReference type="SAM" id="MobiDB-lite"/>
    </source>
</evidence>
<feature type="compositionally biased region" description="Low complexity" evidence="1">
    <location>
        <begin position="354"/>
        <end position="363"/>
    </location>
</feature>
<name>A0ABW7LE53_9RHOB</name>
<feature type="compositionally biased region" description="Pro residues" evidence="1">
    <location>
        <begin position="364"/>
        <end position="373"/>
    </location>
</feature>
<proteinExistence type="predicted"/>
<evidence type="ECO:0008006" key="4">
    <source>
        <dbReference type="Google" id="ProtNLM"/>
    </source>
</evidence>
<reference evidence="2 3" key="1">
    <citation type="submission" date="2024-10" db="EMBL/GenBank/DDBJ databases">
        <title>Paracoccus drimophilus sp. nov., a novel bacterium from corn roots in Hunan.</title>
        <authorList>
            <person name="Li X."/>
        </authorList>
    </citation>
    <scope>NUCLEOTIDE SEQUENCE [LARGE SCALE GENOMIC DNA]</scope>
    <source>
        <strain evidence="2 3">NGMCC 1.201697</strain>
    </source>
</reference>
<protein>
    <recommendedName>
        <fullName evidence="4">Phosphoadenosine phosphosulfate reductase</fullName>
    </recommendedName>
</protein>
<organism evidence="2 3">
    <name type="scientific">Paracoccus broussonetiae subsp. drimophilus</name>
    <dbReference type="NCBI Taxonomy" id="3373869"/>
    <lineage>
        <taxon>Bacteria</taxon>
        <taxon>Pseudomonadati</taxon>
        <taxon>Pseudomonadota</taxon>
        <taxon>Alphaproteobacteria</taxon>
        <taxon>Rhodobacterales</taxon>
        <taxon>Paracoccaceae</taxon>
        <taxon>Paracoccus</taxon>
        <taxon>Paracoccus broussonetiae</taxon>
    </lineage>
</organism>
<dbReference type="Proteomes" id="UP001609376">
    <property type="component" value="Unassembled WGS sequence"/>
</dbReference>
<evidence type="ECO:0000313" key="2">
    <source>
        <dbReference type="EMBL" id="MFH5772641.1"/>
    </source>
</evidence>
<comment type="caution">
    <text evidence="2">The sequence shown here is derived from an EMBL/GenBank/DDBJ whole genome shotgun (WGS) entry which is preliminary data.</text>
</comment>
<evidence type="ECO:0000313" key="3">
    <source>
        <dbReference type="Proteomes" id="UP001609376"/>
    </source>
</evidence>